<evidence type="ECO:0000313" key="1">
    <source>
        <dbReference type="EMBL" id="GFH31058.1"/>
    </source>
</evidence>
<sequence>VAQLLGGLHAMSFQLKRQHLAKLAAALLPLTTKDVPSEVVLALLQALAGLGLQRVAGSGLGAAVLEGKLQAGFRRLLQPRRAMHWLLLPQAMSSRQYQSTTQPENVTALGQLGWSLQLRQWDALYASAARRSRTATGSQVAAFIFAIARYAITSTALQQAEQAQAAAREATPATAAGS</sequence>
<dbReference type="AlphaFoldDB" id="A0A6A0AEI7"/>
<comment type="caution">
    <text evidence="1">The sequence shown here is derived from an EMBL/GenBank/DDBJ whole genome shotgun (WGS) entry which is preliminary data.</text>
</comment>
<reference evidence="1 2" key="1">
    <citation type="submission" date="2020-02" db="EMBL/GenBank/DDBJ databases">
        <title>Draft genome sequence of Haematococcus lacustris strain NIES-144.</title>
        <authorList>
            <person name="Morimoto D."/>
            <person name="Nakagawa S."/>
            <person name="Yoshida T."/>
            <person name="Sawayama S."/>
        </authorList>
    </citation>
    <scope>NUCLEOTIDE SEQUENCE [LARGE SCALE GENOMIC DNA]</scope>
    <source>
        <strain evidence="1 2">NIES-144</strain>
    </source>
</reference>
<organism evidence="1 2">
    <name type="scientific">Haematococcus lacustris</name>
    <name type="common">Green alga</name>
    <name type="synonym">Haematococcus pluvialis</name>
    <dbReference type="NCBI Taxonomy" id="44745"/>
    <lineage>
        <taxon>Eukaryota</taxon>
        <taxon>Viridiplantae</taxon>
        <taxon>Chlorophyta</taxon>
        <taxon>core chlorophytes</taxon>
        <taxon>Chlorophyceae</taxon>
        <taxon>CS clade</taxon>
        <taxon>Chlamydomonadales</taxon>
        <taxon>Haematococcaceae</taxon>
        <taxon>Haematococcus</taxon>
    </lineage>
</organism>
<gene>
    <name evidence="1" type="ORF">HaLaN_30023</name>
</gene>
<dbReference type="EMBL" id="BLLF01005336">
    <property type="protein sequence ID" value="GFH31058.1"/>
    <property type="molecule type" value="Genomic_DNA"/>
</dbReference>
<proteinExistence type="predicted"/>
<protein>
    <submittedName>
        <fullName evidence="1">Uncharacterized protein</fullName>
    </submittedName>
</protein>
<name>A0A6A0AEI7_HAELA</name>
<accession>A0A6A0AEI7</accession>
<keyword evidence="2" id="KW-1185">Reference proteome</keyword>
<dbReference type="Proteomes" id="UP000485058">
    <property type="component" value="Unassembled WGS sequence"/>
</dbReference>
<feature type="non-terminal residue" evidence="1">
    <location>
        <position position="1"/>
    </location>
</feature>
<evidence type="ECO:0000313" key="2">
    <source>
        <dbReference type="Proteomes" id="UP000485058"/>
    </source>
</evidence>